<feature type="region of interest" description="Disordered" evidence="1">
    <location>
        <begin position="28"/>
        <end position="58"/>
    </location>
</feature>
<proteinExistence type="predicted"/>
<name>A0A5B7FDB9_PORTR</name>
<dbReference type="AlphaFoldDB" id="A0A5B7FDB9"/>
<sequence length="138" mass="15240">MNAPTHQTSTYKIPSLHRLIIVRTLKEAGSPSRTSLPPRSTNSCLLQPPTNTAGNNSHAPENLIIILSRRGAPTLANPQGVKRQSIMRAPHLDFLYAFSLSRTLPISRTFHSRCAMVVRQLRIIVVIDTLSFIECEGG</sequence>
<organism evidence="2 3">
    <name type="scientific">Portunus trituberculatus</name>
    <name type="common">Swimming crab</name>
    <name type="synonym">Neptunus trituberculatus</name>
    <dbReference type="NCBI Taxonomy" id="210409"/>
    <lineage>
        <taxon>Eukaryota</taxon>
        <taxon>Metazoa</taxon>
        <taxon>Ecdysozoa</taxon>
        <taxon>Arthropoda</taxon>
        <taxon>Crustacea</taxon>
        <taxon>Multicrustacea</taxon>
        <taxon>Malacostraca</taxon>
        <taxon>Eumalacostraca</taxon>
        <taxon>Eucarida</taxon>
        <taxon>Decapoda</taxon>
        <taxon>Pleocyemata</taxon>
        <taxon>Brachyura</taxon>
        <taxon>Eubrachyura</taxon>
        <taxon>Portunoidea</taxon>
        <taxon>Portunidae</taxon>
        <taxon>Portuninae</taxon>
        <taxon>Portunus</taxon>
    </lineage>
</organism>
<keyword evidence="3" id="KW-1185">Reference proteome</keyword>
<feature type="compositionally biased region" description="Polar residues" evidence="1">
    <location>
        <begin position="44"/>
        <end position="58"/>
    </location>
</feature>
<gene>
    <name evidence="2" type="ORF">E2C01_038125</name>
</gene>
<feature type="compositionally biased region" description="Low complexity" evidence="1">
    <location>
        <begin position="30"/>
        <end position="43"/>
    </location>
</feature>
<comment type="caution">
    <text evidence="2">The sequence shown here is derived from an EMBL/GenBank/DDBJ whole genome shotgun (WGS) entry which is preliminary data.</text>
</comment>
<evidence type="ECO:0000313" key="3">
    <source>
        <dbReference type="Proteomes" id="UP000324222"/>
    </source>
</evidence>
<protein>
    <submittedName>
        <fullName evidence="2">Uncharacterized protein</fullName>
    </submittedName>
</protein>
<evidence type="ECO:0000313" key="2">
    <source>
        <dbReference type="EMBL" id="MPC44452.1"/>
    </source>
</evidence>
<dbReference type="EMBL" id="VSRR010006290">
    <property type="protein sequence ID" value="MPC44452.1"/>
    <property type="molecule type" value="Genomic_DNA"/>
</dbReference>
<reference evidence="2 3" key="1">
    <citation type="submission" date="2019-05" db="EMBL/GenBank/DDBJ databases">
        <title>Another draft genome of Portunus trituberculatus and its Hox gene families provides insights of decapod evolution.</title>
        <authorList>
            <person name="Jeong J.-H."/>
            <person name="Song I."/>
            <person name="Kim S."/>
            <person name="Choi T."/>
            <person name="Kim D."/>
            <person name="Ryu S."/>
            <person name="Kim W."/>
        </authorList>
    </citation>
    <scope>NUCLEOTIDE SEQUENCE [LARGE SCALE GENOMIC DNA]</scope>
    <source>
        <tissue evidence="2">Muscle</tissue>
    </source>
</reference>
<accession>A0A5B7FDB9</accession>
<evidence type="ECO:0000256" key="1">
    <source>
        <dbReference type="SAM" id="MobiDB-lite"/>
    </source>
</evidence>
<dbReference type="Proteomes" id="UP000324222">
    <property type="component" value="Unassembled WGS sequence"/>
</dbReference>